<comment type="caution">
    <text evidence="2">The sequence shown here is derived from an EMBL/GenBank/DDBJ whole genome shotgun (WGS) entry which is preliminary data.</text>
</comment>
<proteinExistence type="predicted"/>
<dbReference type="AlphaFoldDB" id="M7NXC3"/>
<keyword evidence="1" id="KW-0472">Membrane</keyword>
<protein>
    <submittedName>
        <fullName evidence="2">Uncharacterized protein</fullName>
    </submittedName>
</protein>
<keyword evidence="1" id="KW-1133">Transmembrane helix</keyword>
<feature type="transmembrane region" description="Helical" evidence="1">
    <location>
        <begin position="90"/>
        <end position="109"/>
    </location>
</feature>
<dbReference type="Proteomes" id="UP000011919">
    <property type="component" value="Unassembled WGS sequence"/>
</dbReference>
<reference evidence="2 3" key="1">
    <citation type="journal article" date="2013" name="Genome Announc.">
        <title>Draft Genome Sequence of Bhargavaea cecembensis Strain DSE10T, Isolated from a Deep-Sea Sediment Sample Collected at a Depth of 5,904 m from the Chagos-Laccadive Ridge System in the Indian Ocean.</title>
        <authorList>
            <person name="Shivaji S."/>
            <person name="Ara S."/>
            <person name="Begum Z."/>
            <person name="Ruth M."/>
            <person name="Singh A."/>
            <person name="Kumar Pinnaka A."/>
        </authorList>
    </citation>
    <scope>NUCLEOTIDE SEQUENCE [LARGE SCALE GENOMIC DNA]</scope>
    <source>
        <strain evidence="2 3">DSE10</strain>
    </source>
</reference>
<feature type="transmembrane region" description="Helical" evidence="1">
    <location>
        <begin position="63"/>
        <end position="83"/>
    </location>
</feature>
<feature type="transmembrane region" description="Helical" evidence="1">
    <location>
        <begin position="129"/>
        <end position="149"/>
    </location>
</feature>
<dbReference type="STRING" id="1235279.C772_01556"/>
<gene>
    <name evidence="2" type="ORF">C772_01556</name>
</gene>
<name>M7NXC3_9BACL</name>
<feature type="transmembrane region" description="Helical" evidence="1">
    <location>
        <begin position="6"/>
        <end position="22"/>
    </location>
</feature>
<dbReference type="EMBL" id="AOFT01000007">
    <property type="protein sequence ID" value="EMR06285.1"/>
    <property type="molecule type" value="Genomic_DNA"/>
</dbReference>
<keyword evidence="1" id="KW-0812">Transmembrane</keyword>
<evidence type="ECO:0000313" key="3">
    <source>
        <dbReference type="Proteomes" id="UP000011919"/>
    </source>
</evidence>
<dbReference type="RefSeq" id="WP_008298828.1">
    <property type="nucleotide sequence ID" value="NZ_AOFT01000007.1"/>
</dbReference>
<feature type="transmembrane region" description="Helical" evidence="1">
    <location>
        <begin position="34"/>
        <end position="57"/>
    </location>
</feature>
<evidence type="ECO:0000313" key="2">
    <source>
        <dbReference type="EMBL" id="EMR06285.1"/>
    </source>
</evidence>
<dbReference type="eggNOG" id="ENOG5033B9H">
    <property type="taxonomic scope" value="Bacteria"/>
</dbReference>
<sequence>MLGIVGLLIWNVAMVCFCYFRLHRRKKLFDGRNAATIAGTVTLGVTLVLGMHVTVLVSPGLSLVFLVNLLLGAAVGALFGALVKYHSVLTGLYNGLVGVSMGVMIGEVLKNPQICSIPISDHTQILMNMYQLCGFATLLLTVVVCLVIYSMKG</sequence>
<keyword evidence="3" id="KW-1185">Reference proteome</keyword>
<organism evidence="2 3">
    <name type="scientific">Bhargavaea cecembensis DSE10</name>
    <dbReference type="NCBI Taxonomy" id="1235279"/>
    <lineage>
        <taxon>Bacteria</taxon>
        <taxon>Bacillati</taxon>
        <taxon>Bacillota</taxon>
        <taxon>Bacilli</taxon>
        <taxon>Bacillales</taxon>
        <taxon>Caryophanaceae</taxon>
        <taxon>Bhargavaea</taxon>
    </lineage>
</organism>
<dbReference type="OrthoDB" id="2721969at2"/>
<accession>M7NXC3</accession>
<evidence type="ECO:0000256" key="1">
    <source>
        <dbReference type="SAM" id="Phobius"/>
    </source>
</evidence>